<feature type="non-terminal residue" evidence="1">
    <location>
        <position position="1"/>
    </location>
</feature>
<comment type="caution">
    <text evidence="1">The sequence shown here is derived from an EMBL/GenBank/DDBJ whole genome shotgun (WGS) entry which is preliminary data.</text>
</comment>
<organism evidence="1 2">
    <name type="scientific">Lachnellula willkommii</name>
    <dbReference type="NCBI Taxonomy" id="215461"/>
    <lineage>
        <taxon>Eukaryota</taxon>
        <taxon>Fungi</taxon>
        <taxon>Dikarya</taxon>
        <taxon>Ascomycota</taxon>
        <taxon>Pezizomycotina</taxon>
        <taxon>Leotiomycetes</taxon>
        <taxon>Helotiales</taxon>
        <taxon>Lachnaceae</taxon>
        <taxon>Lachnellula</taxon>
    </lineage>
</organism>
<keyword evidence="2" id="KW-1185">Reference proteome</keyword>
<sequence length="113" mass="12492">VTFSHSIGNALVFLLPNDGIDALKESYRTLKPGGTTLDNQVIVNFWAYLQTASEKSRPFGTPFPRMGMLKWASADFLRDVGEKEIIKEGLKKTDGYRALKGLKFVANIAVATK</sequence>
<name>A0A559M5W2_9HELO</name>
<dbReference type="EMBL" id="QGML01001797">
    <property type="protein sequence ID" value="TVY88335.1"/>
    <property type="molecule type" value="Genomic_DNA"/>
</dbReference>
<dbReference type="AlphaFoldDB" id="A0A559M5W2"/>
<accession>A0A559M5W2</accession>
<reference evidence="1 2" key="1">
    <citation type="submission" date="2018-05" db="EMBL/GenBank/DDBJ databases">
        <title>Genome sequencing and assembly of the regulated plant pathogen Lachnellula willkommii and related sister species for the development of diagnostic species identification markers.</title>
        <authorList>
            <person name="Giroux E."/>
            <person name="Bilodeau G."/>
        </authorList>
    </citation>
    <scope>NUCLEOTIDE SEQUENCE [LARGE SCALE GENOMIC DNA]</scope>
    <source>
        <strain evidence="1 2">CBS 172.35</strain>
    </source>
</reference>
<evidence type="ECO:0000313" key="2">
    <source>
        <dbReference type="Proteomes" id="UP000315522"/>
    </source>
</evidence>
<protein>
    <submittedName>
        <fullName evidence="1">Uncharacterized protein</fullName>
    </submittedName>
</protein>
<gene>
    <name evidence="1" type="ORF">LAWI1_G004362</name>
</gene>
<evidence type="ECO:0000313" key="1">
    <source>
        <dbReference type="EMBL" id="TVY88335.1"/>
    </source>
</evidence>
<dbReference type="Proteomes" id="UP000315522">
    <property type="component" value="Unassembled WGS sequence"/>
</dbReference>
<proteinExistence type="predicted"/>